<dbReference type="AlphaFoldDB" id="A0A225DBF6"/>
<gene>
    <name evidence="1" type="ORF">FRUB_06376</name>
</gene>
<proteinExistence type="predicted"/>
<organism evidence="1 2">
    <name type="scientific">Fimbriiglobus ruber</name>
    <dbReference type="NCBI Taxonomy" id="1908690"/>
    <lineage>
        <taxon>Bacteria</taxon>
        <taxon>Pseudomonadati</taxon>
        <taxon>Planctomycetota</taxon>
        <taxon>Planctomycetia</taxon>
        <taxon>Gemmatales</taxon>
        <taxon>Gemmataceae</taxon>
        <taxon>Fimbriiglobus</taxon>
    </lineage>
</organism>
<evidence type="ECO:0000313" key="1">
    <source>
        <dbReference type="EMBL" id="OWK38871.1"/>
    </source>
</evidence>
<sequence length="37" mass="4502">MTFDRRCHNPILREAALDKDAPPIPWLDNYKIEFDYH</sequence>
<keyword evidence="2" id="KW-1185">Reference proteome</keyword>
<accession>A0A225DBF6</accession>
<dbReference type="EMBL" id="NIDE01000013">
    <property type="protein sequence ID" value="OWK38871.1"/>
    <property type="molecule type" value="Genomic_DNA"/>
</dbReference>
<protein>
    <submittedName>
        <fullName evidence="1">Uncharacterized protein</fullName>
    </submittedName>
</protein>
<evidence type="ECO:0000313" key="2">
    <source>
        <dbReference type="Proteomes" id="UP000214646"/>
    </source>
</evidence>
<name>A0A225DBF6_9BACT</name>
<reference evidence="2" key="1">
    <citation type="submission" date="2017-06" db="EMBL/GenBank/DDBJ databases">
        <title>Genome analysis of Fimbriiglobus ruber SP5, the first member of the order Planctomycetales with confirmed chitinolytic capability.</title>
        <authorList>
            <person name="Ravin N.V."/>
            <person name="Rakitin A.L."/>
            <person name="Ivanova A.A."/>
            <person name="Beletsky A.V."/>
            <person name="Kulichevskaya I.S."/>
            <person name="Mardanov A.V."/>
            <person name="Dedysh S.N."/>
        </authorList>
    </citation>
    <scope>NUCLEOTIDE SEQUENCE [LARGE SCALE GENOMIC DNA]</scope>
    <source>
        <strain evidence="2">SP5</strain>
    </source>
</reference>
<dbReference type="Proteomes" id="UP000214646">
    <property type="component" value="Unassembled WGS sequence"/>
</dbReference>
<comment type="caution">
    <text evidence="1">The sequence shown here is derived from an EMBL/GenBank/DDBJ whole genome shotgun (WGS) entry which is preliminary data.</text>
</comment>